<dbReference type="Proteomes" id="UP000054565">
    <property type="component" value="Unassembled WGS sequence"/>
</dbReference>
<evidence type="ECO:0000313" key="2">
    <source>
        <dbReference type="EMBL" id="KMP01754.1"/>
    </source>
</evidence>
<dbReference type="EMBL" id="DS028093">
    <property type="protein sequence ID" value="KMP01754.1"/>
    <property type="molecule type" value="Genomic_DNA"/>
</dbReference>
<feature type="compositionally biased region" description="Basic and acidic residues" evidence="1">
    <location>
        <begin position="10"/>
        <end position="25"/>
    </location>
</feature>
<name>A0A0J6Y419_COCIT</name>
<feature type="region of interest" description="Disordered" evidence="1">
    <location>
        <begin position="1"/>
        <end position="36"/>
    </location>
</feature>
<protein>
    <submittedName>
        <fullName evidence="2">Uncharacterized protein</fullName>
    </submittedName>
</protein>
<accession>A0A0J6Y419</accession>
<evidence type="ECO:0000313" key="3">
    <source>
        <dbReference type="Proteomes" id="UP000054565"/>
    </source>
</evidence>
<organism evidence="2 3">
    <name type="scientific">Coccidioides immitis RMSCC 2394</name>
    <dbReference type="NCBI Taxonomy" id="404692"/>
    <lineage>
        <taxon>Eukaryota</taxon>
        <taxon>Fungi</taxon>
        <taxon>Dikarya</taxon>
        <taxon>Ascomycota</taxon>
        <taxon>Pezizomycotina</taxon>
        <taxon>Eurotiomycetes</taxon>
        <taxon>Eurotiomycetidae</taxon>
        <taxon>Onygenales</taxon>
        <taxon>Onygenaceae</taxon>
        <taxon>Coccidioides</taxon>
    </lineage>
</organism>
<gene>
    <name evidence="2" type="ORF">CIRG_01893</name>
</gene>
<proteinExistence type="predicted"/>
<sequence>MLDPYWRTHANKDKKERERPMESPHRRGITGNVGKFQRRQTLPNYVEDERGPVLHRPGLLGAKWAPGSPPPSWHFPGLECTVVTGPPAKPPIRGLAPDRGAKF</sequence>
<evidence type="ECO:0000256" key="1">
    <source>
        <dbReference type="SAM" id="MobiDB-lite"/>
    </source>
</evidence>
<reference evidence="3" key="1">
    <citation type="journal article" date="2010" name="Genome Res.">
        <title>Population genomic sequencing of Coccidioides fungi reveals recent hybridization and transposon control.</title>
        <authorList>
            <person name="Neafsey D.E."/>
            <person name="Barker B.M."/>
            <person name="Sharpton T.J."/>
            <person name="Stajich J.E."/>
            <person name="Park D.J."/>
            <person name="Whiston E."/>
            <person name="Hung C.-Y."/>
            <person name="McMahan C."/>
            <person name="White J."/>
            <person name="Sykes S."/>
            <person name="Heiman D."/>
            <person name="Young S."/>
            <person name="Zeng Q."/>
            <person name="Abouelleil A."/>
            <person name="Aftuck L."/>
            <person name="Bessette D."/>
            <person name="Brown A."/>
            <person name="FitzGerald M."/>
            <person name="Lui A."/>
            <person name="Macdonald J.P."/>
            <person name="Priest M."/>
            <person name="Orbach M.J."/>
            <person name="Galgiani J.N."/>
            <person name="Kirkland T.N."/>
            <person name="Cole G.T."/>
            <person name="Birren B.W."/>
            <person name="Henn M.R."/>
            <person name="Taylor J.W."/>
            <person name="Rounsley S.D."/>
        </authorList>
    </citation>
    <scope>NUCLEOTIDE SEQUENCE [LARGE SCALE GENOMIC DNA]</scope>
    <source>
        <strain evidence="3">RMSCC 2394</strain>
    </source>
</reference>
<dbReference type="AlphaFoldDB" id="A0A0J6Y419"/>